<dbReference type="AlphaFoldDB" id="A0A9C7USB0"/>
<keyword evidence="2" id="KW-1185">Reference proteome</keyword>
<gene>
    <name evidence="1" type="ORF">GpartN1_g5404.t1</name>
</gene>
<sequence>MLWLQHCNGRTLMFVHNMFPQTTQENVSNFPELCRQQEKSKVCGQVVCPRPQRASKALSALELQTFKLGETCFRIEEMEEYKRDATRPFSCPWLNKEETLTTIESCQGRTSEDVTPPERTENPMVRDHWFLFSNRTSCGCAKLSECPASEVVKHNPNLRRAGNKSPALSV</sequence>
<accession>A0A9C7USB0</accession>
<dbReference type="OrthoDB" id="10290983at2759"/>
<evidence type="ECO:0000313" key="2">
    <source>
        <dbReference type="Proteomes" id="UP001061958"/>
    </source>
</evidence>
<proteinExistence type="predicted"/>
<organism evidence="1 2">
    <name type="scientific">Galdieria partita</name>
    <dbReference type="NCBI Taxonomy" id="83374"/>
    <lineage>
        <taxon>Eukaryota</taxon>
        <taxon>Rhodophyta</taxon>
        <taxon>Bangiophyceae</taxon>
        <taxon>Galdieriales</taxon>
        <taxon>Galdieriaceae</taxon>
        <taxon>Galdieria</taxon>
    </lineage>
</organism>
<name>A0A9C7USB0_9RHOD</name>
<dbReference type="EMBL" id="BQMJ01000045">
    <property type="protein sequence ID" value="GJQ13613.1"/>
    <property type="molecule type" value="Genomic_DNA"/>
</dbReference>
<reference evidence="1" key="2">
    <citation type="submission" date="2022-01" db="EMBL/GenBank/DDBJ databases">
        <authorList>
            <person name="Hirooka S."/>
            <person name="Miyagishima S.Y."/>
        </authorList>
    </citation>
    <scope>NUCLEOTIDE SEQUENCE</scope>
    <source>
        <strain evidence="1">NBRC 102759</strain>
    </source>
</reference>
<evidence type="ECO:0000313" key="1">
    <source>
        <dbReference type="EMBL" id="GJQ13613.1"/>
    </source>
</evidence>
<dbReference type="Proteomes" id="UP001061958">
    <property type="component" value="Unassembled WGS sequence"/>
</dbReference>
<comment type="caution">
    <text evidence="1">The sequence shown here is derived from an EMBL/GenBank/DDBJ whole genome shotgun (WGS) entry which is preliminary data.</text>
</comment>
<reference evidence="1" key="1">
    <citation type="journal article" date="2022" name="Proc. Natl. Acad. Sci. U.S.A.">
        <title>Life cycle and functional genomics of the unicellular red alga Galdieria for elucidating algal and plant evolution and industrial use.</title>
        <authorList>
            <person name="Hirooka S."/>
            <person name="Itabashi T."/>
            <person name="Ichinose T.M."/>
            <person name="Onuma R."/>
            <person name="Fujiwara T."/>
            <person name="Yamashita S."/>
            <person name="Jong L.W."/>
            <person name="Tomita R."/>
            <person name="Iwane A.H."/>
            <person name="Miyagishima S.Y."/>
        </authorList>
    </citation>
    <scope>NUCLEOTIDE SEQUENCE</scope>
    <source>
        <strain evidence="1">NBRC 102759</strain>
    </source>
</reference>
<protein>
    <submittedName>
        <fullName evidence="1">Uncharacterized protein</fullName>
    </submittedName>
</protein>